<dbReference type="NCBIfam" id="NF038128">
    <property type="entry name" value="choice_anch_J"/>
    <property type="match status" value="1"/>
</dbReference>
<reference evidence="6 7" key="1">
    <citation type="submission" date="2018-04" db="EMBL/GenBank/DDBJ databases">
        <title>Genomic Encyclopedia of Type Strains, Phase IV (KMG-IV): sequencing the most valuable type-strain genomes for metagenomic binning, comparative biology and taxonomic classification.</title>
        <authorList>
            <person name="Goeker M."/>
        </authorList>
    </citation>
    <scope>NUCLEOTIDE SEQUENCE [LARGE SCALE GENOMIC DNA]</scope>
    <source>
        <strain evidence="6 7">DSM 28520</strain>
    </source>
</reference>
<keyword evidence="7" id="KW-1185">Reference proteome</keyword>
<dbReference type="GO" id="GO:0008234">
    <property type="term" value="F:cysteine-type peptidase activity"/>
    <property type="evidence" value="ECO:0007669"/>
    <property type="project" value="UniProtKB-KW"/>
</dbReference>
<feature type="domain" description="Cleaved adhesin" evidence="5">
    <location>
        <begin position="121"/>
        <end position="271"/>
    </location>
</feature>
<dbReference type="Pfam" id="PF07675">
    <property type="entry name" value="Cleaved_Adhesin"/>
    <property type="match status" value="1"/>
</dbReference>
<keyword evidence="4" id="KW-0843">Virulence</keyword>
<dbReference type="Gene3D" id="2.60.120.200">
    <property type="match status" value="1"/>
</dbReference>
<keyword evidence="3" id="KW-0788">Thiol protease</keyword>
<dbReference type="InterPro" id="IPR011628">
    <property type="entry name" value="Cleaved_adhesin"/>
</dbReference>
<proteinExistence type="inferred from homology"/>
<keyword evidence="2" id="KW-0645">Protease</keyword>
<evidence type="ECO:0000313" key="7">
    <source>
        <dbReference type="Proteomes" id="UP000245462"/>
    </source>
</evidence>
<dbReference type="Gene3D" id="2.60.40.10">
    <property type="entry name" value="Immunoglobulins"/>
    <property type="match status" value="1"/>
</dbReference>
<organism evidence="6 7">
    <name type="scientific">Porphyromonas loveana</name>
    <dbReference type="NCBI Taxonomy" id="1884669"/>
    <lineage>
        <taxon>Bacteria</taxon>
        <taxon>Pseudomonadati</taxon>
        <taxon>Bacteroidota</taxon>
        <taxon>Bacteroidia</taxon>
        <taxon>Bacteroidales</taxon>
        <taxon>Porphyromonadaceae</taxon>
        <taxon>Porphyromonas</taxon>
    </lineage>
</organism>
<gene>
    <name evidence="6" type="ORF">C7382_105148</name>
</gene>
<evidence type="ECO:0000256" key="2">
    <source>
        <dbReference type="ARBA" id="ARBA00022670"/>
    </source>
</evidence>
<dbReference type="EMBL" id="QEKY01000005">
    <property type="protein sequence ID" value="PVZ12260.1"/>
    <property type="molecule type" value="Genomic_DNA"/>
</dbReference>
<evidence type="ECO:0000256" key="4">
    <source>
        <dbReference type="ARBA" id="ARBA00023026"/>
    </source>
</evidence>
<dbReference type="InterPro" id="IPR013783">
    <property type="entry name" value="Ig-like_fold"/>
</dbReference>
<evidence type="ECO:0000256" key="1">
    <source>
        <dbReference type="ARBA" id="ARBA00006067"/>
    </source>
</evidence>
<evidence type="ECO:0000313" key="6">
    <source>
        <dbReference type="EMBL" id="PVZ12260.1"/>
    </source>
</evidence>
<name>A0A2U1FJS6_9PORP</name>
<evidence type="ECO:0000259" key="5">
    <source>
        <dbReference type="Pfam" id="PF07675"/>
    </source>
</evidence>
<dbReference type="AlphaFoldDB" id="A0A2U1FJS6"/>
<protein>
    <submittedName>
        <fullName evidence="6">Putative secreted protein (Por secretion system target)</fullName>
    </submittedName>
</protein>
<evidence type="ECO:0000256" key="3">
    <source>
        <dbReference type="ARBA" id="ARBA00022807"/>
    </source>
</evidence>
<keyword evidence="3" id="KW-0378">Hydrolase</keyword>
<comment type="similarity">
    <text evidence="1">Belongs to the peptidase C25 family.</text>
</comment>
<comment type="caution">
    <text evidence="6">The sequence shown here is derived from an EMBL/GenBank/DDBJ whole genome shotgun (WGS) entry which is preliminary data.</text>
</comment>
<dbReference type="Proteomes" id="UP000245462">
    <property type="component" value="Unassembled WGS sequence"/>
</dbReference>
<accession>A0A2U1FJS6</accession>
<dbReference type="GO" id="GO:0006508">
    <property type="term" value="P:proteolysis"/>
    <property type="evidence" value="ECO:0007669"/>
    <property type="project" value="UniProtKB-KW"/>
</dbReference>
<sequence>MLLFPLSLYAQSLTRAEALARAKSLYGEHFSSFEFAVKEDVIPPQTRVFSGKDLLLSPNVQSWFDSHAQLNSDQSEQPSPVQNLSYEIDGDQLTLKWEASETNGEILLVKEDFTEYDPVSLLPTGWTAIDADEDGNGWRAGGNSYLYDGLHVAISFSSWNGLPDLNPDNYLITPEVSGASRITYLVTSGDYNWPDHYGVFISKTGTAAADFVHLFDETLTATGPSQKSLMKDGRWYQFQARELILPEGTKYVAFRHYDSSDMFAVVVTQVRVYGKTVARYNIYKDGSLLQTDVEGMSFTTPLPAQTSEYCVRAVVDGVESDPACVTVEMTALSVPNAQVIEISGEEGRIRIATLQPETMRLFDLQGRMLLTREVKGQVSVSIAAGIYVVQVGSIKQKVIVR</sequence>